<protein>
    <submittedName>
        <fullName evidence="1">12633_t:CDS:1</fullName>
    </submittedName>
</protein>
<dbReference type="Proteomes" id="UP000789366">
    <property type="component" value="Unassembled WGS sequence"/>
</dbReference>
<evidence type="ECO:0000313" key="2">
    <source>
        <dbReference type="Proteomes" id="UP000789366"/>
    </source>
</evidence>
<evidence type="ECO:0000313" key="1">
    <source>
        <dbReference type="EMBL" id="CAG8624924.1"/>
    </source>
</evidence>
<sequence>MEISKVEDIPCQISDLYRKYSLCSLSLNEFPDMEISQKPVNNNQFPMLKVVKKYTIYIIQNIIINSSKFCRFSMIGVNPTTITFNLLENYIKDQVISNSEDKKSDDLKHLEQEIKKEINDLKSSLQCIQNGVDENIAVTIELLMKDYNKAINLLFGPPGLQTGDYKSTSMNLLLSFLDSRLINLDERYLEAYLSAISLYVSTALEKDRSKETIKFIRDKLDNFCLNLKNCMDSKYGHNVSDNIFPNWTSTTLDVNIKQPDAVKHFSVLVNSLETKSIKYFKFEKKVKISQDSFAEEPEILAYVCNQLQLQMPGTWESTDLDNTVRVIIKFNQKPNITDLILHPGWLNFLNNAGDVESIFYKPLLYGIQGVKMIKELKNKERHNQWAHQTNDKTDICYFTNKGYKITPVKHSNLFSHLICQTVKELCRHYQLLYNLTQEHPAIDNSQIIFTIFEKEVTFQEELAGLKKCISGKFEEYRLLKSEYERQ</sequence>
<comment type="caution">
    <text evidence="1">The sequence shown here is derived from an EMBL/GenBank/DDBJ whole genome shotgun (WGS) entry which is preliminary data.</text>
</comment>
<proteinExistence type="predicted"/>
<reference evidence="1" key="1">
    <citation type="submission" date="2021-06" db="EMBL/GenBank/DDBJ databases">
        <authorList>
            <person name="Kallberg Y."/>
            <person name="Tangrot J."/>
            <person name="Rosling A."/>
        </authorList>
    </citation>
    <scope>NUCLEOTIDE SEQUENCE</scope>
    <source>
        <strain evidence="1">28 12/20/2015</strain>
    </source>
</reference>
<accession>A0ACA9MZU7</accession>
<dbReference type="EMBL" id="CAJVPW010011355">
    <property type="protein sequence ID" value="CAG8624924.1"/>
    <property type="molecule type" value="Genomic_DNA"/>
</dbReference>
<gene>
    <name evidence="1" type="ORF">SPELUC_LOCUS8008</name>
</gene>
<name>A0ACA9MZU7_9GLOM</name>
<keyword evidence="2" id="KW-1185">Reference proteome</keyword>
<organism evidence="1 2">
    <name type="scientific">Cetraspora pellucida</name>
    <dbReference type="NCBI Taxonomy" id="1433469"/>
    <lineage>
        <taxon>Eukaryota</taxon>
        <taxon>Fungi</taxon>
        <taxon>Fungi incertae sedis</taxon>
        <taxon>Mucoromycota</taxon>
        <taxon>Glomeromycotina</taxon>
        <taxon>Glomeromycetes</taxon>
        <taxon>Diversisporales</taxon>
        <taxon>Gigasporaceae</taxon>
        <taxon>Cetraspora</taxon>
    </lineage>
</organism>